<evidence type="ECO:0000256" key="1">
    <source>
        <dbReference type="SAM" id="Phobius"/>
    </source>
</evidence>
<protein>
    <submittedName>
        <fullName evidence="2">Uncharacterized protein</fullName>
    </submittedName>
</protein>
<dbReference type="STRING" id="167542.P9515_15261"/>
<reference evidence="2 3" key="1">
    <citation type="journal article" date="2007" name="PLoS Genet.">
        <title>Patterns and implications of gene gain and loss in the evolution of Prochlorococcus.</title>
        <authorList>
            <person name="Kettler G.C."/>
            <person name="Martiny A.C."/>
            <person name="Huang K."/>
            <person name="Zucker J."/>
            <person name="Coleman M.L."/>
            <person name="Rodrigue S."/>
            <person name="Chen F."/>
            <person name="Lapidus A."/>
            <person name="Ferriera S."/>
            <person name="Johnson J."/>
            <person name="Steglich C."/>
            <person name="Church G.M."/>
            <person name="Richardson P."/>
            <person name="Chisholm S.W."/>
        </authorList>
    </citation>
    <scope>NUCLEOTIDE SEQUENCE [LARGE SCALE GENOMIC DNA]</scope>
    <source>
        <strain evidence="2 3">MIT 9515</strain>
    </source>
</reference>
<gene>
    <name evidence="2" type="ordered locus">P9515_15261</name>
</gene>
<dbReference type="KEGG" id="pmc:P9515_15261"/>
<dbReference type="HOGENOM" id="CLU_3102530_0_0_3"/>
<dbReference type="AlphaFoldDB" id="A2BY72"/>
<evidence type="ECO:0000313" key="3">
    <source>
        <dbReference type="Proteomes" id="UP000001589"/>
    </source>
</evidence>
<evidence type="ECO:0000313" key="2">
    <source>
        <dbReference type="EMBL" id="ABM72733.1"/>
    </source>
</evidence>
<keyword evidence="1" id="KW-1133">Transmembrane helix</keyword>
<dbReference type="Proteomes" id="UP000001589">
    <property type="component" value="Chromosome"/>
</dbReference>
<name>A2BY72_PROM5</name>
<keyword evidence="1" id="KW-0472">Membrane</keyword>
<dbReference type="EMBL" id="CP000552">
    <property type="protein sequence ID" value="ABM72733.1"/>
    <property type="molecule type" value="Genomic_DNA"/>
</dbReference>
<organism evidence="2 3">
    <name type="scientific">Prochlorococcus marinus (strain MIT 9515)</name>
    <dbReference type="NCBI Taxonomy" id="167542"/>
    <lineage>
        <taxon>Bacteria</taxon>
        <taxon>Bacillati</taxon>
        <taxon>Cyanobacteriota</taxon>
        <taxon>Cyanophyceae</taxon>
        <taxon>Synechococcales</taxon>
        <taxon>Prochlorococcaceae</taxon>
        <taxon>Prochlorococcus</taxon>
    </lineage>
</organism>
<feature type="transmembrane region" description="Helical" evidence="1">
    <location>
        <begin position="33"/>
        <end position="50"/>
    </location>
</feature>
<proteinExistence type="predicted"/>
<accession>A2BY72</accession>
<sequence length="51" mass="6114">METYIQYFIILDWIFLLIKIHKGDFFFINLQHLYSPVLGFLTIFAIISGLF</sequence>
<keyword evidence="1" id="KW-0812">Transmembrane</keyword>